<dbReference type="AlphaFoldDB" id="Q89W53"/>
<keyword evidence="1" id="KW-0001">2Fe-2S</keyword>
<evidence type="ECO:0000256" key="1">
    <source>
        <dbReference type="ARBA" id="ARBA00022714"/>
    </source>
</evidence>
<dbReference type="InterPro" id="IPR036010">
    <property type="entry name" value="2Fe-2S_ferredoxin-like_sf"/>
</dbReference>
<dbReference type="PROSITE" id="PS51085">
    <property type="entry name" value="2FE2S_FER_2"/>
    <property type="match status" value="1"/>
</dbReference>
<dbReference type="InterPro" id="IPR012675">
    <property type="entry name" value="Beta-grasp_dom_sf"/>
</dbReference>
<dbReference type="HOGENOM" id="CLU_052511_1_2_5"/>
<sequence>MRAASVPFSQRTTCKGRDGFDQFQIAFASAAERDHSCDQGRRQPGGRPPIQVAAVSGFMHRQGKTPMPTLTINGRSLSVDAANDTPLLWAIREQLQMTGTKFGCGAGLCGACTVHVNGEAVRSCQTMVGDVAGKKITTIEGLSAKGDHPLQKAWIAEQVPQCGYCQSGQIMQAASLLAKNANPTKEEVVAHMDGNLCRCMTYSRIQKAIMRAATEMRTASASGNERRPT</sequence>
<keyword evidence="5" id="KW-0411">Iron-sulfur</keyword>
<dbReference type="CDD" id="cd00207">
    <property type="entry name" value="fer2"/>
    <property type="match status" value="1"/>
</dbReference>
<evidence type="ECO:0000259" key="6">
    <source>
        <dbReference type="PROSITE" id="PS51085"/>
    </source>
</evidence>
<reference evidence="8" key="1">
    <citation type="journal article" date="2002" name="DNA Res.">
        <title>Complete genomic sequence of nitrogen-fixing symbiotic bacterium Bradyrhizobium japonicum USDA110.</title>
        <authorList>
            <person name="Kaneko T."/>
            <person name="Nakamura Y."/>
            <person name="Sato S."/>
            <person name="Minamisawa K."/>
            <person name="Uchiumi T."/>
            <person name="Sasamoto S."/>
            <person name="Watanabe A."/>
            <person name="Idesawa K."/>
            <person name="Iriguchi M."/>
            <person name="Kawashima K."/>
            <person name="Kohara M."/>
            <person name="Matsumoto M."/>
            <person name="Shimpo S."/>
            <person name="Tsuruoka H."/>
            <person name="Wada T."/>
            <person name="Yamada M."/>
            <person name="Tabata S."/>
        </authorList>
    </citation>
    <scope>NUCLEOTIDE SEQUENCE [LARGE SCALE GENOMIC DNA]</scope>
    <source>
        <strain evidence="8">JCM 10833 / BCRC 13528 / IAM 13628 / NBRC 14792 / USDA 110</strain>
    </source>
</reference>
<accession>Q89W53</accession>
<evidence type="ECO:0000256" key="5">
    <source>
        <dbReference type="ARBA" id="ARBA00023014"/>
    </source>
</evidence>
<dbReference type="InParanoid" id="Q89W53"/>
<evidence type="ECO:0000313" key="7">
    <source>
        <dbReference type="EMBL" id="BAC46105.1"/>
    </source>
</evidence>
<evidence type="ECO:0000256" key="2">
    <source>
        <dbReference type="ARBA" id="ARBA00022723"/>
    </source>
</evidence>
<dbReference type="OrthoDB" id="9806714at2"/>
<organism evidence="7 8">
    <name type="scientific">Bradyrhizobium diazoefficiens (strain JCM 10833 / BCRC 13528 / IAM 13628 / NBRC 14792 / USDA 110)</name>
    <dbReference type="NCBI Taxonomy" id="224911"/>
    <lineage>
        <taxon>Bacteria</taxon>
        <taxon>Pseudomonadati</taxon>
        <taxon>Pseudomonadota</taxon>
        <taxon>Alphaproteobacteria</taxon>
        <taxon>Hyphomicrobiales</taxon>
        <taxon>Nitrobacteraceae</taxon>
        <taxon>Bradyrhizobium</taxon>
    </lineage>
</organism>
<dbReference type="PROSITE" id="PS00197">
    <property type="entry name" value="2FE2S_FER_1"/>
    <property type="match status" value="1"/>
</dbReference>
<name>Q89W53_BRADU</name>
<keyword evidence="2" id="KW-0479">Metal-binding</keyword>
<proteinExistence type="predicted"/>
<dbReference type="Gene3D" id="3.10.20.30">
    <property type="match status" value="1"/>
</dbReference>
<dbReference type="STRING" id="224911.AAV28_01035"/>
<protein>
    <submittedName>
        <fullName evidence="7">Blr0840 protein</fullName>
    </submittedName>
</protein>
<dbReference type="InterPro" id="IPR006058">
    <property type="entry name" value="2Fe2S_fd_BS"/>
</dbReference>
<keyword evidence="8" id="KW-1185">Reference proteome</keyword>
<dbReference type="Gene3D" id="1.10.150.120">
    <property type="entry name" value="[2Fe-2S]-binding domain"/>
    <property type="match status" value="1"/>
</dbReference>
<dbReference type="PATRIC" id="fig|224911.5.peg.865"/>
<dbReference type="PANTHER" id="PTHR44379:SF2">
    <property type="entry name" value="BLR6218 PROTEIN"/>
    <property type="match status" value="1"/>
</dbReference>
<dbReference type="SUPFAM" id="SSF47741">
    <property type="entry name" value="CO dehydrogenase ISP C-domain like"/>
    <property type="match status" value="1"/>
</dbReference>
<feature type="domain" description="2Fe-2S ferredoxin-type" evidence="6">
    <location>
        <begin position="66"/>
        <end position="142"/>
    </location>
</feature>
<dbReference type="KEGG" id="bja:blr0840"/>
<dbReference type="eggNOG" id="COG2080">
    <property type="taxonomic scope" value="Bacteria"/>
</dbReference>
<dbReference type="Proteomes" id="UP000002526">
    <property type="component" value="Chromosome"/>
</dbReference>
<dbReference type="GO" id="GO:0046872">
    <property type="term" value="F:metal ion binding"/>
    <property type="evidence" value="ECO:0007669"/>
    <property type="project" value="UniProtKB-KW"/>
</dbReference>
<dbReference type="FunFam" id="3.10.20.30:FF:000020">
    <property type="entry name" value="Xanthine dehydrogenase iron-sulfur subunit"/>
    <property type="match status" value="1"/>
</dbReference>
<dbReference type="InterPro" id="IPR001041">
    <property type="entry name" value="2Fe-2S_ferredoxin-type"/>
</dbReference>
<dbReference type="GO" id="GO:0051537">
    <property type="term" value="F:2 iron, 2 sulfur cluster binding"/>
    <property type="evidence" value="ECO:0007669"/>
    <property type="project" value="UniProtKB-KW"/>
</dbReference>
<dbReference type="InterPro" id="IPR036884">
    <property type="entry name" value="2Fe-2S-bd_dom_sf"/>
</dbReference>
<dbReference type="PhylomeDB" id="Q89W53"/>
<keyword evidence="4" id="KW-0408">Iron</keyword>
<dbReference type="PANTHER" id="PTHR44379">
    <property type="entry name" value="OXIDOREDUCTASE WITH IRON-SULFUR SUBUNIT"/>
    <property type="match status" value="1"/>
</dbReference>
<dbReference type="EnsemblBacteria" id="BAC46105">
    <property type="protein sequence ID" value="BAC46105"/>
    <property type="gene ID" value="BAC46105"/>
</dbReference>
<dbReference type="InterPro" id="IPR002888">
    <property type="entry name" value="2Fe-2S-bd"/>
</dbReference>
<evidence type="ECO:0000256" key="3">
    <source>
        <dbReference type="ARBA" id="ARBA00023002"/>
    </source>
</evidence>
<gene>
    <name evidence="7" type="ordered locus">blr0840</name>
</gene>
<dbReference type="InterPro" id="IPR051452">
    <property type="entry name" value="Diverse_Oxidoreductases"/>
</dbReference>
<evidence type="ECO:0000256" key="4">
    <source>
        <dbReference type="ARBA" id="ARBA00023004"/>
    </source>
</evidence>
<keyword evidence="3" id="KW-0560">Oxidoreductase</keyword>
<dbReference type="SUPFAM" id="SSF54292">
    <property type="entry name" value="2Fe-2S ferredoxin-like"/>
    <property type="match status" value="1"/>
</dbReference>
<dbReference type="Pfam" id="PF00111">
    <property type="entry name" value="Fer2"/>
    <property type="match status" value="1"/>
</dbReference>
<evidence type="ECO:0000313" key="8">
    <source>
        <dbReference type="Proteomes" id="UP000002526"/>
    </source>
</evidence>
<dbReference type="GO" id="GO:0016491">
    <property type="term" value="F:oxidoreductase activity"/>
    <property type="evidence" value="ECO:0007669"/>
    <property type="project" value="UniProtKB-KW"/>
</dbReference>
<dbReference type="Pfam" id="PF01799">
    <property type="entry name" value="Fer2_2"/>
    <property type="match status" value="1"/>
</dbReference>
<dbReference type="EMBL" id="BA000040">
    <property type="protein sequence ID" value="BAC46105.1"/>
    <property type="molecule type" value="Genomic_DNA"/>
</dbReference>